<evidence type="ECO:0000313" key="1">
    <source>
        <dbReference type="EMBL" id="KAI3361291.1"/>
    </source>
</evidence>
<organism evidence="1 2">
    <name type="scientific">Scortum barcoo</name>
    <name type="common">barcoo grunter</name>
    <dbReference type="NCBI Taxonomy" id="214431"/>
    <lineage>
        <taxon>Eukaryota</taxon>
        <taxon>Metazoa</taxon>
        <taxon>Chordata</taxon>
        <taxon>Craniata</taxon>
        <taxon>Vertebrata</taxon>
        <taxon>Euteleostomi</taxon>
        <taxon>Actinopterygii</taxon>
        <taxon>Neopterygii</taxon>
        <taxon>Teleostei</taxon>
        <taxon>Neoteleostei</taxon>
        <taxon>Acanthomorphata</taxon>
        <taxon>Eupercaria</taxon>
        <taxon>Centrarchiformes</taxon>
        <taxon>Terapontoidei</taxon>
        <taxon>Terapontidae</taxon>
        <taxon>Scortum</taxon>
    </lineage>
</organism>
<protein>
    <submittedName>
        <fullName evidence="1">Uncharacterized protein</fullName>
    </submittedName>
</protein>
<dbReference type="EMBL" id="CM041546">
    <property type="protein sequence ID" value="KAI3361291.1"/>
    <property type="molecule type" value="Genomic_DNA"/>
</dbReference>
<sequence length="404" mass="45806">MLCAETNKKQQRTFAALRAGAPTSHLMSFLRFCCLARPRKRAERRLFVSQCHGGCAEVDSMTEAVAGEGFLLGCISCKRREEVYARATVDWHFKQPGEEEFNHIFHYDHPSAEILHGDFINRLEWRGTQNSDIQTGAIYVHNMTFNDTGTYRCTIHRTLFLPLYNENVTVEKEVELSVVAVANREMTAVISEIMMYVLIVVLQLWLIVVLVYCYKKISEEHEAREARKALKAQAELLESKDNCDGVQLESSLLSVQKRSAMSHINTTQLQSLLLSFLQHCLNSTDVLSPPTPQNYTTQQAVHHGVGARAHAQSQGMMYILLVVGMFSFFTFCIMLSYIRSKKLESSHDPYHQYIAQDWTKVMTPTRAVQALHREASSKEPIVICNPATLGAAARLERHSAFSQI</sequence>
<accession>A0ACB8W0N3</accession>
<evidence type="ECO:0000313" key="2">
    <source>
        <dbReference type="Proteomes" id="UP000831701"/>
    </source>
</evidence>
<gene>
    <name evidence="1" type="ORF">L3Q82_013476</name>
</gene>
<name>A0ACB8W0N3_9TELE</name>
<proteinExistence type="predicted"/>
<comment type="caution">
    <text evidence="1">The sequence shown here is derived from an EMBL/GenBank/DDBJ whole genome shotgun (WGS) entry which is preliminary data.</text>
</comment>
<dbReference type="Proteomes" id="UP000831701">
    <property type="component" value="Chromosome 16"/>
</dbReference>
<reference evidence="1" key="1">
    <citation type="submission" date="2022-04" db="EMBL/GenBank/DDBJ databases">
        <title>Jade perch genome.</title>
        <authorList>
            <person name="Chao B."/>
        </authorList>
    </citation>
    <scope>NUCLEOTIDE SEQUENCE</scope>
    <source>
        <strain evidence="1">CB-2022</strain>
    </source>
</reference>
<keyword evidence="2" id="KW-1185">Reference proteome</keyword>